<dbReference type="Gene3D" id="1.10.357.10">
    <property type="entry name" value="Tetracycline Repressor, domain 2"/>
    <property type="match status" value="1"/>
</dbReference>
<organism evidence="6 7">
    <name type="scientific">Tistlia consotensis USBA 355</name>
    <dbReference type="NCBI Taxonomy" id="560819"/>
    <lineage>
        <taxon>Bacteria</taxon>
        <taxon>Pseudomonadati</taxon>
        <taxon>Pseudomonadota</taxon>
        <taxon>Alphaproteobacteria</taxon>
        <taxon>Rhodospirillales</taxon>
        <taxon>Rhodovibrionaceae</taxon>
        <taxon>Tistlia</taxon>
    </lineage>
</organism>
<sequence length="216" mass="23499">MASTPTKRPKFRRRAEARPDEVLDAALDLFIARGFAATRVEDIARRAGLSKGAVYLYYPSKEAILEALVQRSILPIAEQVAALGRLETGDPKAALRSLIDLIGDGLAEPRVAAIPKIIVGEAGNFPQLVESYRRQVIERGLGALTALIRRGVELGQFRPVDPELAARNVVGPLIAHLLLARIFSIAPADDPRARRFLDSHLDILMNGLAAEGERKA</sequence>
<dbReference type="SUPFAM" id="SSF48498">
    <property type="entry name" value="Tetracyclin repressor-like, C-terminal domain"/>
    <property type="match status" value="1"/>
</dbReference>
<dbReference type="FunFam" id="1.10.10.60:FF:000141">
    <property type="entry name" value="TetR family transcriptional regulator"/>
    <property type="match status" value="1"/>
</dbReference>
<evidence type="ECO:0000256" key="1">
    <source>
        <dbReference type="ARBA" id="ARBA00023015"/>
    </source>
</evidence>
<dbReference type="Pfam" id="PF16859">
    <property type="entry name" value="TetR_C_11"/>
    <property type="match status" value="1"/>
</dbReference>
<dbReference type="PROSITE" id="PS50977">
    <property type="entry name" value="HTH_TETR_2"/>
    <property type="match status" value="1"/>
</dbReference>
<dbReference type="PANTHER" id="PTHR30055:SF234">
    <property type="entry name" value="HTH-TYPE TRANSCRIPTIONAL REGULATOR BETI"/>
    <property type="match status" value="1"/>
</dbReference>
<protein>
    <submittedName>
        <fullName evidence="6">Transcriptional regulator, TetR family</fullName>
    </submittedName>
</protein>
<evidence type="ECO:0000259" key="5">
    <source>
        <dbReference type="PROSITE" id="PS50977"/>
    </source>
</evidence>
<dbReference type="GO" id="GO:0000976">
    <property type="term" value="F:transcription cis-regulatory region binding"/>
    <property type="evidence" value="ECO:0007669"/>
    <property type="project" value="TreeGrafter"/>
</dbReference>
<proteinExistence type="predicted"/>
<name>A0A1Y6CFF4_9PROT</name>
<dbReference type="RefSeq" id="WP_085124975.1">
    <property type="nucleotide sequence ID" value="NZ_FWZX01000023.1"/>
</dbReference>
<dbReference type="STRING" id="560819.SAMN05428998_12338"/>
<keyword evidence="2 4" id="KW-0238">DNA-binding</keyword>
<evidence type="ECO:0000313" key="7">
    <source>
        <dbReference type="Proteomes" id="UP000192917"/>
    </source>
</evidence>
<dbReference type="PRINTS" id="PR00455">
    <property type="entry name" value="HTHTETR"/>
</dbReference>
<dbReference type="InterPro" id="IPR011075">
    <property type="entry name" value="TetR_C"/>
</dbReference>
<dbReference type="PANTHER" id="PTHR30055">
    <property type="entry name" value="HTH-TYPE TRANSCRIPTIONAL REGULATOR RUTR"/>
    <property type="match status" value="1"/>
</dbReference>
<keyword evidence="1" id="KW-0805">Transcription regulation</keyword>
<evidence type="ECO:0000256" key="4">
    <source>
        <dbReference type="PROSITE-ProRule" id="PRU00335"/>
    </source>
</evidence>
<dbReference type="Proteomes" id="UP000192917">
    <property type="component" value="Unassembled WGS sequence"/>
</dbReference>
<dbReference type="AlphaFoldDB" id="A0A1Y6CFF4"/>
<dbReference type="SUPFAM" id="SSF46689">
    <property type="entry name" value="Homeodomain-like"/>
    <property type="match status" value="1"/>
</dbReference>
<keyword evidence="3" id="KW-0804">Transcription</keyword>
<dbReference type="InterPro" id="IPR001647">
    <property type="entry name" value="HTH_TetR"/>
</dbReference>
<evidence type="ECO:0000313" key="6">
    <source>
        <dbReference type="EMBL" id="SMF60330.1"/>
    </source>
</evidence>
<dbReference type="InterPro" id="IPR050109">
    <property type="entry name" value="HTH-type_TetR-like_transc_reg"/>
</dbReference>
<evidence type="ECO:0000256" key="3">
    <source>
        <dbReference type="ARBA" id="ARBA00023163"/>
    </source>
</evidence>
<gene>
    <name evidence="6" type="ORF">SAMN05428998_12338</name>
</gene>
<dbReference type="Pfam" id="PF00440">
    <property type="entry name" value="TetR_N"/>
    <property type="match status" value="1"/>
</dbReference>
<accession>A0A1Y6CFF4</accession>
<reference evidence="6 7" key="1">
    <citation type="submission" date="2017-04" db="EMBL/GenBank/DDBJ databases">
        <authorList>
            <person name="Afonso C.L."/>
            <person name="Miller P.J."/>
            <person name="Scott M.A."/>
            <person name="Spackman E."/>
            <person name="Goraichik I."/>
            <person name="Dimitrov K.M."/>
            <person name="Suarez D.L."/>
            <person name="Swayne D.E."/>
        </authorList>
    </citation>
    <scope>NUCLEOTIDE SEQUENCE [LARGE SCALE GENOMIC DNA]</scope>
    <source>
        <strain evidence="6 7">USBA 355</strain>
    </source>
</reference>
<dbReference type="EMBL" id="FWZX01000023">
    <property type="protein sequence ID" value="SMF60330.1"/>
    <property type="molecule type" value="Genomic_DNA"/>
</dbReference>
<dbReference type="InterPro" id="IPR036271">
    <property type="entry name" value="Tet_transcr_reg_TetR-rel_C_sf"/>
</dbReference>
<feature type="domain" description="HTH tetR-type" evidence="5">
    <location>
        <begin position="16"/>
        <end position="76"/>
    </location>
</feature>
<evidence type="ECO:0000256" key="2">
    <source>
        <dbReference type="ARBA" id="ARBA00023125"/>
    </source>
</evidence>
<dbReference type="InterPro" id="IPR009057">
    <property type="entry name" value="Homeodomain-like_sf"/>
</dbReference>
<feature type="DNA-binding region" description="H-T-H motif" evidence="4">
    <location>
        <begin position="39"/>
        <end position="58"/>
    </location>
</feature>
<keyword evidence="7" id="KW-1185">Reference proteome</keyword>
<dbReference type="GO" id="GO:0003700">
    <property type="term" value="F:DNA-binding transcription factor activity"/>
    <property type="evidence" value="ECO:0007669"/>
    <property type="project" value="TreeGrafter"/>
</dbReference>